<protein>
    <submittedName>
        <fullName evidence="3">Transcriptional regulator with XRE-family HTH domain</fullName>
    </submittedName>
</protein>
<dbReference type="SUPFAM" id="SSF47413">
    <property type="entry name" value="lambda repressor-like DNA-binding domains"/>
    <property type="match status" value="1"/>
</dbReference>
<dbReference type="PROSITE" id="PS50943">
    <property type="entry name" value="HTH_CROC1"/>
    <property type="match status" value="1"/>
</dbReference>
<evidence type="ECO:0000259" key="2">
    <source>
        <dbReference type="PROSITE" id="PS50943"/>
    </source>
</evidence>
<evidence type="ECO:0000313" key="3">
    <source>
        <dbReference type="EMBL" id="MDQ0555506.1"/>
    </source>
</evidence>
<feature type="domain" description="HTH cro/C1-type" evidence="2">
    <location>
        <begin position="7"/>
        <end position="61"/>
    </location>
</feature>
<evidence type="ECO:0000313" key="4">
    <source>
        <dbReference type="Proteomes" id="UP001232584"/>
    </source>
</evidence>
<accession>A0ABU0MXD3</accession>
<dbReference type="Gene3D" id="1.10.260.40">
    <property type="entry name" value="lambda repressor-like DNA-binding domains"/>
    <property type="match status" value="1"/>
</dbReference>
<dbReference type="EMBL" id="JAUSWG010000002">
    <property type="protein sequence ID" value="MDQ0555506.1"/>
    <property type="molecule type" value="Genomic_DNA"/>
</dbReference>
<organism evidence="3 4">
    <name type="scientific">Paraclostridium ghonii</name>
    <dbReference type="NCBI Taxonomy" id="29358"/>
    <lineage>
        <taxon>Bacteria</taxon>
        <taxon>Bacillati</taxon>
        <taxon>Bacillota</taxon>
        <taxon>Clostridia</taxon>
        <taxon>Peptostreptococcales</taxon>
        <taxon>Peptostreptococcaceae</taxon>
        <taxon>Paraclostridium</taxon>
    </lineage>
</organism>
<dbReference type="InterPro" id="IPR010982">
    <property type="entry name" value="Lambda_DNA-bd_dom_sf"/>
</dbReference>
<gene>
    <name evidence="3" type="ORF">QOZ92_000619</name>
</gene>
<dbReference type="CDD" id="cd00093">
    <property type="entry name" value="HTH_XRE"/>
    <property type="match status" value="1"/>
</dbReference>
<dbReference type="SMART" id="SM00530">
    <property type="entry name" value="HTH_XRE"/>
    <property type="match status" value="1"/>
</dbReference>
<dbReference type="RefSeq" id="WP_307502812.1">
    <property type="nucleotide sequence ID" value="NZ_BAAACE010000029.1"/>
</dbReference>
<sequence length="117" mass="13551">MTFAERLKQLRESEGLKQIELAEKLNLTSAALSQYEKGIREPNSEMLKKIADYFDVSTDFLLGRIDKININKEKPILDPSIKTIAAHRIGPIEDLDDEAIEKINEYIEFIRMQQNKK</sequence>
<dbReference type="PANTHER" id="PTHR46558">
    <property type="entry name" value="TRACRIPTIONAL REGULATORY PROTEIN-RELATED-RELATED"/>
    <property type="match status" value="1"/>
</dbReference>
<dbReference type="Pfam" id="PF01381">
    <property type="entry name" value="HTH_3"/>
    <property type="match status" value="1"/>
</dbReference>
<reference evidence="3 4" key="1">
    <citation type="submission" date="2023-07" db="EMBL/GenBank/DDBJ databases">
        <title>Genomic Encyclopedia of Type Strains, Phase IV (KMG-IV): sequencing the most valuable type-strain genomes for metagenomic binning, comparative biology and taxonomic classification.</title>
        <authorList>
            <person name="Goeker M."/>
        </authorList>
    </citation>
    <scope>NUCLEOTIDE SEQUENCE [LARGE SCALE GENOMIC DNA]</scope>
    <source>
        <strain evidence="3 4">DSM 15049</strain>
    </source>
</reference>
<comment type="caution">
    <text evidence="3">The sequence shown here is derived from an EMBL/GenBank/DDBJ whole genome shotgun (WGS) entry which is preliminary data.</text>
</comment>
<name>A0ABU0MXD3_9FIRM</name>
<keyword evidence="1" id="KW-0238">DNA-binding</keyword>
<dbReference type="InterPro" id="IPR001387">
    <property type="entry name" value="Cro/C1-type_HTH"/>
</dbReference>
<evidence type="ECO:0000256" key="1">
    <source>
        <dbReference type="ARBA" id="ARBA00023125"/>
    </source>
</evidence>
<proteinExistence type="predicted"/>
<dbReference type="Proteomes" id="UP001232584">
    <property type="component" value="Unassembled WGS sequence"/>
</dbReference>
<keyword evidence="4" id="KW-1185">Reference proteome</keyword>
<dbReference type="PANTHER" id="PTHR46558:SF11">
    <property type="entry name" value="HTH-TYPE TRANSCRIPTIONAL REGULATOR XRE"/>
    <property type="match status" value="1"/>
</dbReference>